<comment type="caution">
    <text evidence="2">The sequence shown here is derived from an EMBL/GenBank/DDBJ whole genome shotgun (WGS) entry which is preliminary data.</text>
</comment>
<name>A0AAP0II94_9MAGN</name>
<proteinExistence type="predicted"/>
<feature type="transmembrane region" description="Helical" evidence="1">
    <location>
        <begin position="56"/>
        <end position="80"/>
    </location>
</feature>
<organism evidence="2 3">
    <name type="scientific">Stephania japonica</name>
    <dbReference type="NCBI Taxonomy" id="461633"/>
    <lineage>
        <taxon>Eukaryota</taxon>
        <taxon>Viridiplantae</taxon>
        <taxon>Streptophyta</taxon>
        <taxon>Embryophyta</taxon>
        <taxon>Tracheophyta</taxon>
        <taxon>Spermatophyta</taxon>
        <taxon>Magnoliopsida</taxon>
        <taxon>Ranunculales</taxon>
        <taxon>Menispermaceae</taxon>
        <taxon>Menispermoideae</taxon>
        <taxon>Cissampelideae</taxon>
        <taxon>Stephania</taxon>
    </lineage>
</organism>
<evidence type="ECO:0000313" key="2">
    <source>
        <dbReference type="EMBL" id="KAK9115503.1"/>
    </source>
</evidence>
<reference evidence="2 3" key="1">
    <citation type="submission" date="2024-01" db="EMBL/GenBank/DDBJ databases">
        <title>Genome assemblies of Stephania.</title>
        <authorList>
            <person name="Yang L."/>
        </authorList>
    </citation>
    <scope>NUCLEOTIDE SEQUENCE [LARGE SCALE GENOMIC DNA]</scope>
    <source>
        <strain evidence="2">QJT</strain>
        <tissue evidence="2">Leaf</tissue>
    </source>
</reference>
<feature type="transmembrane region" description="Helical" evidence="1">
    <location>
        <begin position="101"/>
        <end position="120"/>
    </location>
</feature>
<dbReference type="Proteomes" id="UP001417504">
    <property type="component" value="Unassembled WGS sequence"/>
</dbReference>
<accession>A0AAP0II94</accession>
<evidence type="ECO:0000313" key="3">
    <source>
        <dbReference type="Proteomes" id="UP001417504"/>
    </source>
</evidence>
<sequence>MLMPTALNLFLQKFLTVLIFSLLSCLTGLLLAGLKVQDPDNSSQTVYDSWIGSGSTPTISFSSTVFPAILCAYAGQAAYLTKFPGIKTLEKQVQLCELSHALAVLILMTSLGWIGLYGAITGISRTRGEEKNVYCSPALHLVRLLISFSYKLNANEFALYVVREKPKLNCTLPTLVKDM</sequence>
<keyword evidence="3" id="KW-1185">Reference proteome</keyword>
<keyword evidence="1" id="KW-0812">Transmembrane</keyword>
<dbReference type="EMBL" id="JBBNAE010000006">
    <property type="protein sequence ID" value="KAK9115503.1"/>
    <property type="molecule type" value="Genomic_DNA"/>
</dbReference>
<evidence type="ECO:0000256" key="1">
    <source>
        <dbReference type="SAM" id="Phobius"/>
    </source>
</evidence>
<gene>
    <name evidence="2" type="ORF">Sjap_014450</name>
</gene>
<keyword evidence="1" id="KW-0472">Membrane</keyword>
<protein>
    <submittedName>
        <fullName evidence="2">Uncharacterized protein</fullName>
    </submittedName>
</protein>
<dbReference type="AlphaFoldDB" id="A0AAP0II94"/>
<keyword evidence="1" id="KW-1133">Transmembrane helix</keyword>